<dbReference type="KEGG" id="vg:27924307"/>
<evidence type="ECO:0000313" key="1">
    <source>
        <dbReference type="EMBL" id="ANF29731.1"/>
    </source>
</evidence>
<dbReference type="InterPro" id="IPR009264">
    <property type="entry name" value="AcMNPV_Orf57"/>
</dbReference>
<dbReference type="EMBL" id="KU565883">
    <property type="protein sequence ID" value="ANF29731.1"/>
    <property type="molecule type" value="Genomic_DNA"/>
</dbReference>
<dbReference type="OrthoDB" id="19330at10239"/>
<dbReference type="Proteomes" id="UP000203996">
    <property type="component" value="Segment"/>
</dbReference>
<organism evidence="1 2">
    <name type="scientific">Catopsilia pomona nucleopolyhedrovirus</name>
    <dbReference type="NCBI Taxonomy" id="1850906"/>
    <lineage>
        <taxon>Viruses</taxon>
        <taxon>Viruses incertae sedis</taxon>
        <taxon>Naldaviricetes</taxon>
        <taxon>Lefavirales</taxon>
        <taxon>Baculoviridae</taxon>
        <taxon>Alphabaculovirus</taxon>
        <taxon>Alphabaculovirus capomonae</taxon>
    </lineage>
</organism>
<name>A0A172WZF6_9ABAC</name>
<accession>A0A172WZF6</accession>
<reference evidence="1 2" key="1">
    <citation type="journal article" date="2016" name="PLoS ONE">
        <title>Genome Sequencing and Analysis of Catopsilia pomona nucleopolyhedrovirus: A Distinct Species in Group I Alphabaculovirus.</title>
        <authorList>
            <person name="Wang J."/>
            <person name="Zhu Z."/>
            <person name="Zhang L."/>
            <person name="Hou D."/>
            <person name="Wang M."/>
            <person name="Arif B."/>
            <person name="Kou Z."/>
            <person name="Wang H."/>
            <person name="Deng F."/>
            <person name="Hu Z."/>
        </authorList>
    </citation>
    <scope>NUCLEOTIDE SEQUENCE [LARGE SCALE GENOMIC DNA]</scope>
    <source>
        <strain evidence="1">416</strain>
    </source>
</reference>
<evidence type="ECO:0000313" key="2">
    <source>
        <dbReference type="Proteomes" id="UP000203996"/>
    </source>
</evidence>
<dbReference type="RefSeq" id="YP_009255340.1">
    <property type="nucleotide sequence ID" value="NC_030240.1"/>
</dbReference>
<sequence>MIQSVYAKYLEFDGVVLDLRNVIIEQDCNDSDDKNENYIIFMNIKKAIYKNFCLRCNMSLETLTVYIFEQLRLIKRHEEFIKPANFVDCISFNETDNDNSMIVDLCPDARIIVAKQIYSGETYHQRVHGFLDFQNRNCVPRPTIIVDQTVRDKMDRELEMKLYQL</sequence>
<proteinExistence type="predicted"/>
<gene>
    <name evidence="1" type="ORF">CapoNPV_083</name>
</gene>
<keyword evidence="2" id="KW-1185">Reference proteome</keyword>
<dbReference type="Pfam" id="PF06033">
    <property type="entry name" value="DUF918"/>
    <property type="match status" value="1"/>
</dbReference>
<dbReference type="GeneID" id="27924307"/>
<protein>
    <submittedName>
        <fullName evidence="1">ORF-83</fullName>
    </submittedName>
</protein>